<comment type="caution">
    <text evidence="3">The sequence shown here is derived from an EMBL/GenBank/DDBJ whole genome shotgun (WGS) entry which is preliminary data.</text>
</comment>
<keyword evidence="4" id="KW-1185">Reference proteome</keyword>
<feature type="compositionally biased region" description="Polar residues" evidence="2">
    <location>
        <begin position="737"/>
        <end position="746"/>
    </location>
</feature>
<feature type="coiled-coil region" evidence="1">
    <location>
        <begin position="848"/>
        <end position="875"/>
    </location>
</feature>
<evidence type="ECO:0000256" key="1">
    <source>
        <dbReference type="SAM" id="Coils"/>
    </source>
</evidence>
<dbReference type="InterPro" id="IPR015943">
    <property type="entry name" value="WD40/YVTN_repeat-like_dom_sf"/>
</dbReference>
<reference evidence="3 4" key="1">
    <citation type="submission" date="2019-10" db="EMBL/GenBank/DDBJ databases">
        <authorList>
            <person name="Palmer J.M."/>
        </authorList>
    </citation>
    <scope>NUCLEOTIDE SEQUENCE [LARGE SCALE GENOMIC DNA]</scope>
    <source>
        <strain evidence="3 4">TWF696</strain>
    </source>
</reference>
<gene>
    <name evidence="3" type="ORF">TWF696_007260</name>
</gene>
<dbReference type="InterPro" id="IPR036322">
    <property type="entry name" value="WD40_repeat_dom_sf"/>
</dbReference>
<dbReference type="Gene3D" id="2.130.10.10">
    <property type="entry name" value="YVTN repeat-like/Quinoprotein amine dehydrogenase"/>
    <property type="match status" value="2"/>
</dbReference>
<keyword evidence="1" id="KW-0175">Coiled coil</keyword>
<feature type="region of interest" description="Disordered" evidence="2">
    <location>
        <begin position="343"/>
        <end position="442"/>
    </location>
</feature>
<proteinExistence type="predicted"/>
<evidence type="ECO:0000313" key="4">
    <source>
        <dbReference type="Proteomes" id="UP001375240"/>
    </source>
</evidence>
<evidence type="ECO:0000313" key="3">
    <source>
        <dbReference type="EMBL" id="KAK6347184.1"/>
    </source>
</evidence>
<organism evidence="3 4">
    <name type="scientific">Orbilia brochopaga</name>
    <dbReference type="NCBI Taxonomy" id="3140254"/>
    <lineage>
        <taxon>Eukaryota</taxon>
        <taxon>Fungi</taxon>
        <taxon>Dikarya</taxon>
        <taxon>Ascomycota</taxon>
        <taxon>Pezizomycotina</taxon>
        <taxon>Orbiliomycetes</taxon>
        <taxon>Orbiliales</taxon>
        <taxon>Orbiliaceae</taxon>
        <taxon>Orbilia</taxon>
    </lineage>
</organism>
<dbReference type="SUPFAM" id="SSF50978">
    <property type="entry name" value="WD40 repeat-like"/>
    <property type="match status" value="1"/>
</dbReference>
<accession>A0AAV9USR2</accession>
<evidence type="ECO:0008006" key="5">
    <source>
        <dbReference type="Google" id="ProtNLM"/>
    </source>
</evidence>
<dbReference type="AlphaFoldDB" id="A0AAV9USR2"/>
<dbReference type="EMBL" id="JAVHNQ010000005">
    <property type="protein sequence ID" value="KAK6347184.1"/>
    <property type="molecule type" value="Genomic_DNA"/>
</dbReference>
<feature type="compositionally biased region" description="Basic and acidic residues" evidence="2">
    <location>
        <begin position="429"/>
        <end position="438"/>
    </location>
</feature>
<name>A0AAV9USR2_9PEZI</name>
<feature type="compositionally biased region" description="Polar residues" evidence="2">
    <location>
        <begin position="343"/>
        <end position="365"/>
    </location>
</feature>
<feature type="compositionally biased region" description="Polar residues" evidence="2">
    <location>
        <begin position="607"/>
        <end position="635"/>
    </location>
</feature>
<feature type="compositionally biased region" description="Basic and acidic residues" evidence="2">
    <location>
        <begin position="659"/>
        <end position="672"/>
    </location>
</feature>
<sequence>MSKRHHSKSSRHDGPSKTDWKVIVTTATKVNVWNGVNERFDTVFTSGTEGIVSAKLAKEGNVLAVAGSQVVLLHKIEKGQQQSYKLKGADATRLLEYAADGKSIFLNSSIRNSIQTYNVRDDKIAESLKPHPSPVTCFATSLDSTLILSASENPPTIHIDNLGLRTTTHLKPRASDGKVILSAFHPTRKNVFLLAFADGVLAAYDYSKASKSGNHIHAFGHLHDAMMGGNGITAAEFIPGSQTKAITAGEDGRCMLLDFDKRDVVASFHIGAPATCISVRGEEGGKRGSGKWMVAVGTLHGWCYIYDHNGNRLHEAQVDRDGNKVLEVKWKFGDIKLPITAPAANTAQQSPRKASSSLPISTARTPQALKHKPTLPAQTEEPIIPAEKPPVPLQFPESPKVSRVNANKPLPKPPPTDKTGDSSWEDDSGDFKEQKPAWEDLQNTYTADYMSIFSPVKNEQALRNSPRRSARLSIRSATSPPKGGEDRIEALIKQDEEGLLRPSISSPSLAMSKPRTPGKKKPGATALPRSVKKHPAKQERKVEVEATAPPPDVQEVKPQVPAKNTPKPEPPIARDFAIQPAPSLPSVPPTDNKAVEDFRKVRAKLESGQSHHVLSLFSSHMPNQKPKPQSSTSLDSADGKENSSVAPTVDMKTEKKKVKSEEKQRRRSAREEKKRKKKDGSFPAVSDLVFKDDDMDIDAAQPAAAEPPMQYLDLPSIPSSKIGSTKRKATDDPYDVPSSSAASKQTHALHVPHLVKGKEKAKTPVADDIWIPEEVRKPSKRVNVGEGTSMAAAAGDRAASQPPFHDGTMSIHDMIADLKTAFKEEMAALKSDIQEKFDRQNEFFENLVNGERSEVRSLRDENERLKAEIEELVRFGSR</sequence>
<feature type="compositionally biased region" description="Basic and acidic residues" evidence="2">
    <location>
        <begin position="483"/>
        <end position="499"/>
    </location>
</feature>
<feature type="compositionally biased region" description="Basic and acidic residues" evidence="2">
    <location>
        <begin position="593"/>
        <end position="605"/>
    </location>
</feature>
<feature type="region of interest" description="Disordered" evidence="2">
    <location>
        <begin position="457"/>
        <end position="762"/>
    </location>
</feature>
<evidence type="ECO:0000256" key="2">
    <source>
        <dbReference type="SAM" id="MobiDB-lite"/>
    </source>
</evidence>
<protein>
    <recommendedName>
        <fullName evidence="5">WD40 repeat-like protein</fullName>
    </recommendedName>
</protein>
<dbReference type="Proteomes" id="UP001375240">
    <property type="component" value="Unassembled WGS sequence"/>
</dbReference>